<evidence type="ECO:0000256" key="1">
    <source>
        <dbReference type="ARBA" id="ARBA00005375"/>
    </source>
</evidence>
<gene>
    <name evidence="2" type="ORF">PMAYCL1PPCAC_28428</name>
</gene>
<comment type="caution">
    <text evidence="2">The sequence shown here is derived from an EMBL/GenBank/DDBJ whole genome shotgun (WGS) entry which is preliminary data.</text>
</comment>
<accession>A0AAN5D7K7</accession>
<protein>
    <recommendedName>
        <fullName evidence="4">Phosphatase</fullName>
    </recommendedName>
</protein>
<dbReference type="InterPro" id="IPR029033">
    <property type="entry name" value="His_PPase_superfam"/>
</dbReference>
<organism evidence="2 3">
    <name type="scientific">Pristionchus mayeri</name>
    <dbReference type="NCBI Taxonomy" id="1317129"/>
    <lineage>
        <taxon>Eukaryota</taxon>
        <taxon>Metazoa</taxon>
        <taxon>Ecdysozoa</taxon>
        <taxon>Nematoda</taxon>
        <taxon>Chromadorea</taxon>
        <taxon>Rhabditida</taxon>
        <taxon>Rhabditina</taxon>
        <taxon>Diplogasteromorpha</taxon>
        <taxon>Diplogasteroidea</taxon>
        <taxon>Neodiplogasteridae</taxon>
        <taxon>Pristionchus</taxon>
    </lineage>
</organism>
<keyword evidence="3" id="KW-1185">Reference proteome</keyword>
<dbReference type="PANTHER" id="PTHR11567:SF202">
    <property type="entry name" value="LYSOPHOSPHATIDIC ACID PHOSPHATASE TYPE 6"/>
    <property type="match status" value="1"/>
</dbReference>
<name>A0AAN5D7K7_9BILA</name>
<comment type="similarity">
    <text evidence="1">Belongs to the histidine acid phosphatase family.</text>
</comment>
<dbReference type="PANTHER" id="PTHR11567">
    <property type="entry name" value="ACID PHOSPHATASE-RELATED"/>
    <property type="match status" value="1"/>
</dbReference>
<dbReference type="GO" id="GO:0016791">
    <property type="term" value="F:phosphatase activity"/>
    <property type="evidence" value="ECO:0007669"/>
    <property type="project" value="TreeGrafter"/>
</dbReference>
<sequence>LWRHGQRAPARINGVDGADVFHRGPSQLTDAGIVRSVELGQMLRRRYVNEHGLMSGRKEEKDEFSFYSTNIQRAKDTLQLVASGLFKEDREASPQGIPRKETTLNHLIGFTWFNCPAQGKIFQEKCKNY</sequence>
<dbReference type="InterPro" id="IPR050645">
    <property type="entry name" value="Histidine_acid_phosphatase"/>
</dbReference>
<feature type="non-terminal residue" evidence="2">
    <location>
        <position position="129"/>
    </location>
</feature>
<dbReference type="AlphaFoldDB" id="A0AAN5D7K7"/>
<evidence type="ECO:0008006" key="4">
    <source>
        <dbReference type="Google" id="ProtNLM"/>
    </source>
</evidence>
<proteinExistence type="inferred from homology"/>
<evidence type="ECO:0000313" key="2">
    <source>
        <dbReference type="EMBL" id="GMR58233.1"/>
    </source>
</evidence>
<dbReference type="SUPFAM" id="SSF53254">
    <property type="entry name" value="Phosphoglycerate mutase-like"/>
    <property type="match status" value="1"/>
</dbReference>
<dbReference type="Pfam" id="PF00328">
    <property type="entry name" value="His_Phos_2"/>
    <property type="match status" value="1"/>
</dbReference>
<dbReference type="EMBL" id="BTRK01000006">
    <property type="protein sequence ID" value="GMR58233.1"/>
    <property type="molecule type" value="Genomic_DNA"/>
</dbReference>
<dbReference type="Gene3D" id="3.40.50.1240">
    <property type="entry name" value="Phosphoglycerate mutase-like"/>
    <property type="match status" value="1"/>
</dbReference>
<reference evidence="3" key="1">
    <citation type="submission" date="2022-10" db="EMBL/GenBank/DDBJ databases">
        <title>Genome assembly of Pristionchus species.</title>
        <authorList>
            <person name="Yoshida K."/>
            <person name="Sommer R.J."/>
        </authorList>
    </citation>
    <scope>NUCLEOTIDE SEQUENCE [LARGE SCALE GENOMIC DNA]</scope>
    <source>
        <strain evidence="3">RS5460</strain>
    </source>
</reference>
<dbReference type="InterPro" id="IPR000560">
    <property type="entry name" value="His_Pase_clade-2"/>
</dbReference>
<feature type="non-terminal residue" evidence="2">
    <location>
        <position position="1"/>
    </location>
</feature>
<dbReference type="Proteomes" id="UP001328107">
    <property type="component" value="Unassembled WGS sequence"/>
</dbReference>
<evidence type="ECO:0000313" key="3">
    <source>
        <dbReference type="Proteomes" id="UP001328107"/>
    </source>
</evidence>